<dbReference type="SMART" id="SM00044">
    <property type="entry name" value="CYCc"/>
    <property type="match status" value="1"/>
</dbReference>
<evidence type="ECO:0000313" key="9">
    <source>
        <dbReference type="Proteomes" id="UP001217089"/>
    </source>
</evidence>
<keyword evidence="6" id="KW-0456">Lyase</keyword>
<dbReference type="InterPro" id="IPR001054">
    <property type="entry name" value="A/G_cyclase"/>
</dbReference>
<reference evidence="8 9" key="1">
    <citation type="submission" date="2022-12" db="EMBL/GenBank/DDBJ databases">
        <title>Chromosome-level genome of Tegillarca granosa.</title>
        <authorList>
            <person name="Kim J."/>
        </authorList>
    </citation>
    <scope>NUCLEOTIDE SEQUENCE [LARGE SCALE GENOMIC DNA]</scope>
    <source>
        <strain evidence="8">Teg-2019</strain>
        <tissue evidence="8">Adductor muscle</tissue>
    </source>
</reference>
<evidence type="ECO:0000259" key="7">
    <source>
        <dbReference type="PROSITE" id="PS50125"/>
    </source>
</evidence>
<evidence type="ECO:0000256" key="2">
    <source>
        <dbReference type="ARBA" id="ARBA00022692"/>
    </source>
</evidence>
<evidence type="ECO:0000313" key="8">
    <source>
        <dbReference type="EMBL" id="KAJ8305357.1"/>
    </source>
</evidence>
<evidence type="ECO:0000256" key="3">
    <source>
        <dbReference type="ARBA" id="ARBA00022741"/>
    </source>
</evidence>
<dbReference type="CDD" id="cd07302">
    <property type="entry name" value="CHD"/>
    <property type="match status" value="1"/>
</dbReference>
<keyword evidence="5" id="KW-0472">Membrane</keyword>
<dbReference type="Gene3D" id="3.30.70.1230">
    <property type="entry name" value="Nucleotide cyclase"/>
    <property type="match status" value="1"/>
</dbReference>
<keyword evidence="2" id="KW-0812">Transmembrane</keyword>
<gene>
    <name evidence="8" type="ORF">KUTeg_015902</name>
</gene>
<name>A0ABQ9EN51_TEGGR</name>
<proteinExistence type="predicted"/>
<dbReference type="SUPFAM" id="SSF55073">
    <property type="entry name" value="Nucleotide cyclase"/>
    <property type="match status" value="1"/>
</dbReference>
<dbReference type="EMBL" id="JARBDR010000813">
    <property type="protein sequence ID" value="KAJ8305357.1"/>
    <property type="molecule type" value="Genomic_DNA"/>
</dbReference>
<evidence type="ECO:0000256" key="1">
    <source>
        <dbReference type="ARBA" id="ARBA00004370"/>
    </source>
</evidence>
<dbReference type="PANTHER" id="PTHR11920">
    <property type="entry name" value="GUANYLYL CYCLASE"/>
    <property type="match status" value="1"/>
</dbReference>
<comment type="subcellular location">
    <subcellularLocation>
        <location evidence="1">Membrane</location>
    </subcellularLocation>
</comment>
<keyword evidence="3" id="KW-0547">Nucleotide-binding</keyword>
<dbReference type="Pfam" id="PF00211">
    <property type="entry name" value="Guanylate_cyc"/>
    <property type="match status" value="1"/>
</dbReference>
<evidence type="ECO:0000256" key="4">
    <source>
        <dbReference type="ARBA" id="ARBA00022989"/>
    </source>
</evidence>
<comment type="caution">
    <text evidence="8">The sequence shown here is derived from an EMBL/GenBank/DDBJ whole genome shotgun (WGS) entry which is preliminary data.</text>
</comment>
<dbReference type="InterPro" id="IPR050401">
    <property type="entry name" value="Cyclic_nucleotide_synthase"/>
</dbReference>
<sequence>MQVVALLNHLYITFDEIIDRYDVYKVETIGDAYMVVSGIPLRTTFHAREVSNMALDLVEACKVFVIPHKPGEPLKVRVGLHSGKHKKSNLNYRI</sequence>
<dbReference type="InterPro" id="IPR029787">
    <property type="entry name" value="Nucleotide_cyclase"/>
</dbReference>
<organism evidence="8 9">
    <name type="scientific">Tegillarca granosa</name>
    <name type="common">Malaysian cockle</name>
    <name type="synonym">Anadara granosa</name>
    <dbReference type="NCBI Taxonomy" id="220873"/>
    <lineage>
        <taxon>Eukaryota</taxon>
        <taxon>Metazoa</taxon>
        <taxon>Spiralia</taxon>
        <taxon>Lophotrochozoa</taxon>
        <taxon>Mollusca</taxon>
        <taxon>Bivalvia</taxon>
        <taxon>Autobranchia</taxon>
        <taxon>Pteriomorphia</taxon>
        <taxon>Arcoida</taxon>
        <taxon>Arcoidea</taxon>
        <taxon>Arcidae</taxon>
        <taxon>Tegillarca</taxon>
    </lineage>
</organism>
<dbReference type="PROSITE" id="PS50125">
    <property type="entry name" value="GUANYLATE_CYCLASE_2"/>
    <property type="match status" value="1"/>
</dbReference>
<keyword evidence="4" id="KW-1133">Transmembrane helix</keyword>
<evidence type="ECO:0000256" key="5">
    <source>
        <dbReference type="ARBA" id="ARBA00023136"/>
    </source>
</evidence>
<evidence type="ECO:0000256" key="6">
    <source>
        <dbReference type="ARBA" id="ARBA00023239"/>
    </source>
</evidence>
<dbReference type="Proteomes" id="UP001217089">
    <property type="component" value="Unassembled WGS sequence"/>
</dbReference>
<dbReference type="PANTHER" id="PTHR11920:SF507">
    <property type="entry name" value="GUANYLATE CYCLASE"/>
    <property type="match status" value="1"/>
</dbReference>
<feature type="domain" description="Guanylate cyclase" evidence="7">
    <location>
        <begin position="1"/>
        <end position="83"/>
    </location>
</feature>
<keyword evidence="9" id="KW-1185">Reference proteome</keyword>
<protein>
    <recommendedName>
        <fullName evidence="7">Guanylate cyclase domain-containing protein</fullName>
    </recommendedName>
</protein>
<accession>A0ABQ9EN51</accession>